<evidence type="ECO:0000313" key="3">
    <source>
        <dbReference type="Proteomes" id="UP000001194"/>
    </source>
</evidence>
<dbReference type="KEGG" id="lbc:LACBIDRAFT_301825"/>
<dbReference type="Proteomes" id="UP000001194">
    <property type="component" value="Unassembled WGS sequence"/>
</dbReference>
<dbReference type="GeneID" id="6069906"/>
<organism evidence="3">
    <name type="scientific">Laccaria bicolor (strain S238N-H82 / ATCC MYA-4686)</name>
    <name type="common">Bicoloured deceiver</name>
    <name type="synonym">Laccaria laccata var. bicolor</name>
    <dbReference type="NCBI Taxonomy" id="486041"/>
    <lineage>
        <taxon>Eukaryota</taxon>
        <taxon>Fungi</taxon>
        <taxon>Dikarya</taxon>
        <taxon>Basidiomycota</taxon>
        <taxon>Agaricomycotina</taxon>
        <taxon>Agaricomycetes</taxon>
        <taxon>Agaricomycetidae</taxon>
        <taxon>Agaricales</taxon>
        <taxon>Agaricineae</taxon>
        <taxon>Hydnangiaceae</taxon>
        <taxon>Laccaria</taxon>
    </lineage>
</organism>
<dbReference type="InterPro" id="IPR052609">
    <property type="entry name" value="Ribosome_Biogenesis_Reg"/>
</dbReference>
<protein>
    <submittedName>
        <fullName evidence="2">Predicted protein</fullName>
    </submittedName>
</protein>
<dbReference type="GO" id="GO:0042254">
    <property type="term" value="P:ribosome biogenesis"/>
    <property type="evidence" value="ECO:0007669"/>
    <property type="project" value="TreeGrafter"/>
</dbReference>
<dbReference type="HOGENOM" id="CLU_002353_0_0_1"/>
<accession>B0CPH4</accession>
<reference evidence="2 3" key="1">
    <citation type="journal article" date="2008" name="Nature">
        <title>The genome of Laccaria bicolor provides insights into mycorrhizal symbiosis.</title>
        <authorList>
            <person name="Martin F."/>
            <person name="Aerts A."/>
            <person name="Ahren D."/>
            <person name="Brun A."/>
            <person name="Danchin E.G.J."/>
            <person name="Duchaussoy F."/>
            <person name="Gibon J."/>
            <person name="Kohler A."/>
            <person name="Lindquist E."/>
            <person name="Pereda V."/>
            <person name="Salamov A."/>
            <person name="Shapiro H.J."/>
            <person name="Wuyts J."/>
            <person name="Blaudez D."/>
            <person name="Buee M."/>
            <person name="Brokstein P."/>
            <person name="Canbaeck B."/>
            <person name="Cohen D."/>
            <person name="Courty P.E."/>
            <person name="Coutinho P.M."/>
            <person name="Delaruelle C."/>
            <person name="Detter J.C."/>
            <person name="Deveau A."/>
            <person name="DiFazio S."/>
            <person name="Duplessis S."/>
            <person name="Fraissinet-Tachet L."/>
            <person name="Lucic E."/>
            <person name="Frey-Klett P."/>
            <person name="Fourrey C."/>
            <person name="Feussner I."/>
            <person name="Gay G."/>
            <person name="Grimwood J."/>
            <person name="Hoegger P.J."/>
            <person name="Jain P."/>
            <person name="Kilaru S."/>
            <person name="Labbe J."/>
            <person name="Lin Y.C."/>
            <person name="Legue V."/>
            <person name="Le Tacon F."/>
            <person name="Marmeisse R."/>
            <person name="Melayah D."/>
            <person name="Montanini B."/>
            <person name="Muratet M."/>
            <person name="Nehls U."/>
            <person name="Niculita-Hirzel H."/>
            <person name="Oudot-Le Secq M.P."/>
            <person name="Peter M."/>
            <person name="Quesneville H."/>
            <person name="Rajashekar B."/>
            <person name="Reich M."/>
            <person name="Rouhier N."/>
            <person name="Schmutz J."/>
            <person name="Yin T."/>
            <person name="Chalot M."/>
            <person name="Henrissat B."/>
            <person name="Kuees U."/>
            <person name="Lucas S."/>
            <person name="Van de Peer Y."/>
            <person name="Podila G.K."/>
            <person name="Polle A."/>
            <person name="Pukkila P.J."/>
            <person name="Richardson P.M."/>
            <person name="Rouze P."/>
            <person name="Sanders I.R."/>
            <person name="Stajich J.E."/>
            <person name="Tunlid A."/>
            <person name="Tuskan G."/>
            <person name="Grigoriev I.V."/>
        </authorList>
    </citation>
    <scope>NUCLEOTIDE SEQUENCE [LARGE SCALE GENOMIC DNA]</scope>
    <source>
        <strain evidence="3">S238N-H82 / ATCC MYA-4686</strain>
    </source>
</reference>
<dbReference type="GO" id="GO:0005730">
    <property type="term" value="C:nucleolus"/>
    <property type="evidence" value="ECO:0007669"/>
    <property type="project" value="TreeGrafter"/>
</dbReference>
<evidence type="ECO:0000313" key="2">
    <source>
        <dbReference type="EMBL" id="EDR16091.1"/>
    </source>
</evidence>
<evidence type="ECO:0000256" key="1">
    <source>
        <dbReference type="SAM" id="MobiDB-lite"/>
    </source>
</evidence>
<dbReference type="PANTHER" id="PTHR15682:SF2">
    <property type="entry name" value="UNHEALTHY RIBOSOME BIOGENESIS PROTEIN 2 HOMOLOG"/>
    <property type="match status" value="1"/>
</dbReference>
<dbReference type="InParanoid" id="B0CPH4"/>
<feature type="region of interest" description="Disordered" evidence="1">
    <location>
        <begin position="524"/>
        <end position="544"/>
    </location>
</feature>
<sequence length="945" mass="106638">MTDAQTSQGFVRALKAASDPPIAGGPFKIEIARRAWDDASFHVPCKSEVVADWVLTKFMKERTRGFSANPLIDIRYWKLLLDVISSQDNASQAQEGSTSRLPKTWLSALLLRIPISVILLSFLTLLKEARPDDLEQLISVVHSCLFLLWPVGLNKMNTELLLDCWGTFLQIFEETGPTEGFSKIGALLSKSYRNSLAISSGKKKMYSTFVQSYLPHWLKCIESPINATQDAAFHEIIFSAGAETLFNLEILRQSQDVKVENTIFDAFDNLGKSHKPFILEALPKLFSQYIQSISKYRSALFGQGSQQQAGTALNQLHAAGMGFFTSCQVYLDETDDHERAWTTRAALLDIVEEENLFDRTLDVDRVFNRSIEASIAILASEQSLDQTGVITLSLRCLTAIARIDHDLIVPSIPRIFSQLICISAVDQDQRGFLELMIDYYTKTRTMDIHLENLFACLLSSKSESCRDCRQRYQIGLSSPILHPLHLTRLSKALKFLTPNQCLPSLKSAFEILSSIWHKFKAADHQKGGEQSKGSVKKKETVGKQEYQDMDPESVAVTYCLVARLASTLLFSLPTQSLPPMSQEKVRECIEEFRASFLQKTLSKVLKLALQDSNTWPAQVIAAATLQVQYTLDRSTNVALSPNFDSKLSKKMMNALEDDELLPELSLEIFRHHLHYASAMDASVSQVVVEKFLLYLERSFTPSDVVWSGQPHHLTFGQPGKAECALALLHLILERWLPTVEILATPEQLTRLLKVIMRVKIPLEICNLEGQLRPEHLLLRTLHSAEFWELHIMRNVFLAHLDEITAFLDEDSSDKLESSQISDITSVYRLLLFSPPEYFTKTSRSDLVRRALKADSRLSHLSSSSDELLANFEALSIIRVFLKRIALHIGSNEQSPADLANLILRLLDQEKSNTPFPEFLTTPTLDLIDLYFLCVFQGPTKDEPFI</sequence>
<dbReference type="EMBL" id="DS547091">
    <property type="protein sequence ID" value="EDR16091.1"/>
    <property type="molecule type" value="Genomic_DNA"/>
</dbReference>
<proteinExistence type="predicted"/>
<keyword evidence="3" id="KW-1185">Reference proteome</keyword>
<dbReference type="RefSeq" id="XP_001874299.1">
    <property type="nucleotide sequence ID" value="XM_001874264.1"/>
</dbReference>
<gene>
    <name evidence="2" type="ORF">LACBIDRAFT_301825</name>
</gene>
<dbReference type="AlphaFoldDB" id="B0CPH4"/>
<dbReference type="PANTHER" id="PTHR15682">
    <property type="entry name" value="UNHEALTHY RIBOSOME BIOGENESIS PROTEIN 2 HOMOLOG"/>
    <property type="match status" value="1"/>
</dbReference>
<dbReference type="STRING" id="486041.B0CPH4"/>
<dbReference type="OrthoDB" id="160374at2759"/>
<name>B0CPH4_LACBS</name>